<dbReference type="InterPro" id="IPR019952">
    <property type="entry name" value="F420_OxRdatse_Rv1855c_pred"/>
</dbReference>
<dbReference type="InterPro" id="IPR050172">
    <property type="entry name" value="SsuD_RutA_monooxygenase"/>
</dbReference>
<evidence type="ECO:0000259" key="5">
    <source>
        <dbReference type="Pfam" id="PF00296"/>
    </source>
</evidence>
<evidence type="ECO:0000256" key="3">
    <source>
        <dbReference type="ARBA" id="ARBA00023002"/>
    </source>
</evidence>
<keyword evidence="1" id="KW-0285">Flavoprotein</keyword>
<comment type="caution">
    <text evidence="6">The sequence shown here is derived from an EMBL/GenBank/DDBJ whole genome shotgun (WGS) entry which is preliminary data.</text>
</comment>
<keyword evidence="4" id="KW-0503">Monooxygenase</keyword>
<protein>
    <submittedName>
        <fullName evidence="6">F420-dependent oxidoreductase-like protein</fullName>
    </submittedName>
</protein>
<sequence>MKLGLHISDFTWPGGAERLGPQLAEIASAADEAGFDRISVMDHLWQIGFLGPPEHEMLEAYTALGFLAGHTRRAKLLTMVTGVTYRDPGLLAKAVTTLDVLSGGRAMLGIGAAWNAEESAGLGLFFPPTAERFERLEETLQICHRMFHGDETPYEGRHYRLGRPLNSPAPLSRPHPPILIGGGGEKKTLRFVAKYADSCNLFDSPEIGHKLDVLRQHCEAEGRDYDDIEKTALVPLDPGEKGENVDAIVAALTRLAGLGFTVGHGGIPGLPSLDKIEILRTRVLPAIEAL</sequence>
<dbReference type="Proteomes" id="UP000239209">
    <property type="component" value="Unassembled WGS sequence"/>
</dbReference>
<dbReference type="AlphaFoldDB" id="A0A2T0S2N3"/>
<dbReference type="OrthoDB" id="143323at2"/>
<evidence type="ECO:0000256" key="2">
    <source>
        <dbReference type="ARBA" id="ARBA00022643"/>
    </source>
</evidence>
<dbReference type="GO" id="GO:0008726">
    <property type="term" value="F:alkanesulfonate monooxygenase activity"/>
    <property type="evidence" value="ECO:0007669"/>
    <property type="project" value="TreeGrafter"/>
</dbReference>
<accession>A0A2T0S2N3</accession>
<evidence type="ECO:0000313" key="6">
    <source>
        <dbReference type="EMBL" id="PRY27696.1"/>
    </source>
</evidence>
<gene>
    <name evidence="6" type="ORF">CLV70_110283</name>
</gene>
<evidence type="ECO:0000256" key="1">
    <source>
        <dbReference type="ARBA" id="ARBA00022630"/>
    </source>
</evidence>
<proteinExistence type="predicted"/>
<organism evidence="6 7">
    <name type="scientific">Pseudosporangium ferrugineum</name>
    <dbReference type="NCBI Taxonomy" id="439699"/>
    <lineage>
        <taxon>Bacteria</taxon>
        <taxon>Bacillati</taxon>
        <taxon>Actinomycetota</taxon>
        <taxon>Actinomycetes</taxon>
        <taxon>Micromonosporales</taxon>
        <taxon>Micromonosporaceae</taxon>
        <taxon>Pseudosporangium</taxon>
    </lineage>
</organism>
<evidence type="ECO:0000313" key="7">
    <source>
        <dbReference type="Proteomes" id="UP000239209"/>
    </source>
</evidence>
<dbReference type="GO" id="GO:0046306">
    <property type="term" value="P:alkanesulfonate catabolic process"/>
    <property type="evidence" value="ECO:0007669"/>
    <property type="project" value="TreeGrafter"/>
</dbReference>
<dbReference type="NCBIfam" id="TIGR03560">
    <property type="entry name" value="F420_Rv1855c"/>
    <property type="match status" value="1"/>
</dbReference>
<dbReference type="PANTHER" id="PTHR42847">
    <property type="entry name" value="ALKANESULFONATE MONOOXYGENASE"/>
    <property type="match status" value="1"/>
</dbReference>
<dbReference type="PANTHER" id="PTHR42847:SF8">
    <property type="entry name" value="CONSERVED PROTEIN"/>
    <property type="match status" value="1"/>
</dbReference>
<keyword evidence="3" id="KW-0560">Oxidoreductase</keyword>
<reference evidence="6 7" key="1">
    <citation type="submission" date="2018-03" db="EMBL/GenBank/DDBJ databases">
        <title>Genomic Encyclopedia of Archaeal and Bacterial Type Strains, Phase II (KMG-II): from individual species to whole genera.</title>
        <authorList>
            <person name="Goeker M."/>
        </authorList>
    </citation>
    <scope>NUCLEOTIDE SEQUENCE [LARGE SCALE GENOMIC DNA]</scope>
    <source>
        <strain evidence="6 7">DSM 45348</strain>
    </source>
</reference>
<dbReference type="InterPro" id="IPR036661">
    <property type="entry name" value="Luciferase-like_sf"/>
</dbReference>
<feature type="domain" description="Luciferase-like" evidence="5">
    <location>
        <begin position="22"/>
        <end position="252"/>
    </location>
</feature>
<keyword evidence="7" id="KW-1185">Reference proteome</keyword>
<dbReference type="RefSeq" id="WP_106128512.1">
    <property type="nucleotide sequence ID" value="NZ_PVZG01000010.1"/>
</dbReference>
<evidence type="ECO:0000256" key="4">
    <source>
        <dbReference type="ARBA" id="ARBA00023033"/>
    </source>
</evidence>
<dbReference type="EMBL" id="PVZG01000010">
    <property type="protein sequence ID" value="PRY27696.1"/>
    <property type="molecule type" value="Genomic_DNA"/>
</dbReference>
<name>A0A2T0S2N3_9ACTN</name>
<dbReference type="InterPro" id="IPR011251">
    <property type="entry name" value="Luciferase-like_dom"/>
</dbReference>
<keyword evidence="2" id="KW-0288">FMN</keyword>
<dbReference type="Gene3D" id="3.20.20.30">
    <property type="entry name" value="Luciferase-like domain"/>
    <property type="match status" value="1"/>
</dbReference>
<dbReference type="Pfam" id="PF00296">
    <property type="entry name" value="Bac_luciferase"/>
    <property type="match status" value="1"/>
</dbReference>
<dbReference type="SUPFAM" id="SSF51679">
    <property type="entry name" value="Bacterial luciferase-like"/>
    <property type="match status" value="1"/>
</dbReference>